<dbReference type="AlphaFoldDB" id="A0AAN6RU23"/>
<evidence type="ECO:0000313" key="1">
    <source>
        <dbReference type="EMBL" id="KAK3902764.1"/>
    </source>
</evidence>
<protein>
    <submittedName>
        <fullName evidence="1">Uncharacterized protein</fullName>
    </submittedName>
</protein>
<accession>A0AAN6RU23</accession>
<evidence type="ECO:0000313" key="2">
    <source>
        <dbReference type="Proteomes" id="UP001303889"/>
    </source>
</evidence>
<keyword evidence="2" id="KW-1185">Reference proteome</keyword>
<reference evidence="1" key="2">
    <citation type="submission" date="2023-05" db="EMBL/GenBank/DDBJ databases">
        <authorList>
            <consortium name="Lawrence Berkeley National Laboratory"/>
            <person name="Steindorff A."/>
            <person name="Hensen N."/>
            <person name="Bonometti L."/>
            <person name="Westerberg I."/>
            <person name="Brannstrom I.O."/>
            <person name="Guillou S."/>
            <person name="Cros-Aarteil S."/>
            <person name="Calhoun S."/>
            <person name="Haridas S."/>
            <person name="Kuo A."/>
            <person name="Mondo S."/>
            <person name="Pangilinan J."/>
            <person name="Riley R."/>
            <person name="Labutti K."/>
            <person name="Andreopoulos B."/>
            <person name="Lipzen A."/>
            <person name="Chen C."/>
            <person name="Yanf M."/>
            <person name="Daum C."/>
            <person name="Ng V."/>
            <person name="Clum A."/>
            <person name="Ohm R."/>
            <person name="Martin F."/>
            <person name="Silar P."/>
            <person name="Natvig D."/>
            <person name="Lalanne C."/>
            <person name="Gautier V."/>
            <person name="Ament-Velasquez S.L."/>
            <person name="Kruys A."/>
            <person name="Hutchinson M.I."/>
            <person name="Powell A.J."/>
            <person name="Barry K."/>
            <person name="Miller A.N."/>
            <person name="Grigoriev I.V."/>
            <person name="Debuchy R."/>
            <person name="Gladieux P."/>
            <person name="Thoren M.H."/>
            <person name="Johannesson H."/>
        </authorList>
    </citation>
    <scope>NUCLEOTIDE SEQUENCE</scope>
    <source>
        <strain evidence="1">CBS 103.79</strain>
    </source>
</reference>
<dbReference type="Proteomes" id="UP001303889">
    <property type="component" value="Unassembled WGS sequence"/>
</dbReference>
<proteinExistence type="predicted"/>
<reference evidence="1" key="1">
    <citation type="journal article" date="2023" name="Mol. Phylogenet. Evol.">
        <title>Genome-scale phylogeny and comparative genomics of the fungal order Sordariales.</title>
        <authorList>
            <person name="Hensen N."/>
            <person name="Bonometti L."/>
            <person name="Westerberg I."/>
            <person name="Brannstrom I.O."/>
            <person name="Guillou S."/>
            <person name="Cros-Aarteil S."/>
            <person name="Calhoun S."/>
            <person name="Haridas S."/>
            <person name="Kuo A."/>
            <person name="Mondo S."/>
            <person name="Pangilinan J."/>
            <person name="Riley R."/>
            <person name="LaButti K."/>
            <person name="Andreopoulos B."/>
            <person name="Lipzen A."/>
            <person name="Chen C."/>
            <person name="Yan M."/>
            <person name="Daum C."/>
            <person name="Ng V."/>
            <person name="Clum A."/>
            <person name="Steindorff A."/>
            <person name="Ohm R.A."/>
            <person name="Martin F."/>
            <person name="Silar P."/>
            <person name="Natvig D.O."/>
            <person name="Lalanne C."/>
            <person name="Gautier V."/>
            <person name="Ament-Velasquez S.L."/>
            <person name="Kruys A."/>
            <person name="Hutchinson M.I."/>
            <person name="Powell A.J."/>
            <person name="Barry K."/>
            <person name="Miller A.N."/>
            <person name="Grigoriev I.V."/>
            <person name="Debuchy R."/>
            <person name="Gladieux P."/>
            <person name="Hiltunen Thoren M."/>
            <person name="Johannesson H."/>
        </authorList>
    </citation>
    <scope>NUCLEOTIDE SEQUENCE</scope>
    <source>
        <strain evidence="1">CBS 103.79</strain>
    </source>
</reference>
<organism evidence="1 2">
    <name type="scientific">Staphylotrichum tortipilum</name>
    <dbReference type="NCBI Taxonomy" id="2831512"/>
    <lineage>
        <taxon>Eukaryota</taxon>
        <taxon>Fungi</taxon>
        <taxon>Dikarya</taxon>
        <taxon>Ascomycota</taxon>
        <taxon>Pezizomycotina</taxon>
        <taxon>Sordariomycetes</taxon>
        <taxon>Sordariomycetidae</taxon>
        <taxon>Sordariales</taxon>
        <taxon>Chaetomiaceae</taxon>
        <taxon>Staphylotrichum</taxon>
    </lineage>
</organism>
<gene>
    <name evidence="1" type="ORF">C8A05DRAFT_33516</name>
</gene>
<dbReference type="EMBL" id="MU855488">
    <property type="protein sequence ID" value="KAK3902764.1"/>
    <property type="molecule type" value="Genomic_DNA"/>
</dbReference>
<sequence length="213" mass="24314">MTATQQEFTQDEVKTVFKHILETWGYNKQLIDVEDFESRLSWNPDNFAFAIDHALRLGLVEPICRLLDRSRCELCGEELSDGVKVRIVNFVQAGEPVGGASEPGGPGATALQAFLNIVINRTMLANMPFRLARDGVIDFKRSEPVHGGRYELHVRKIKTVFERDLAVYEAKMEPLTHLFRVLDGQHLTRHLGGSSYHTLRLLAGQERKKRERW</sequence>
<name>A0AAN6RU23_9PEZI</name>
<comment type="caution">
    <text evidence="1">The sequence shown here is derived from an EMBL/GenBank/DDBJ whole genome shotgun (WGS) entry which is preliminary data.</text>
</comment>